<evidence type="ECO:0000256" key="9">
    <source>
        <dbReference type="ARBA" id="ARBA00023224"/>
    </source>
</evidence>
<evidence type="ECO:0000256" key="1">
    <source>
        <dbReference type="ARBA" id="ARBA00004429"/>
    </source>
</evidence>
<dbReference type="PROSITE" id="PS50885">
    <property type="entry name" value="HAMP"/>
    <property type="match status" value="1"/>
</dbReference>
<evidence type="ECO:0000259" key="16">
    <source>
        <dbReference type="PROSITE" id="PS50885"/>
    </source>
</evidence>
<organism evidence="17 18">
    <name type="scientific">Pseudomonas citronellolis</name>
    <dbReference type="NCBI Taxonomy" id="53408"/>
    <lineage>
        <taxon>Bacteria</taxon>
        <taxon>Pseudomonadati</taxon>
        <taxon>Pseudomonadota</taxon>
        <taxon>Gammaproteobacteria</taxon>
        <taxon>Pseudomonadales</taxon>
        <taxon>Pseudomonadaceae</taxon>
        <taxon>Pseudomonas</taxon>
    </lineage>
</organism>
<protein>
    <submittedName>
        <fullName evidence="17">Methyl-accepting chemotaxis protein</fullName>
    </submittedName>
</protein>
<comment type="subcellular location">
    <subcellularLocation>
        <location evidence="1">Cell inner membrane</location>
        <topology evidence="1">Multi-pass membrane protein</topology>
    </subcellularLocation>
</comment>
<evidence type="ECO:0000256" key="3">
    <source>
        <dbReference type="ARBA" id="ARBA00022481"/>
    </source>
</evidence>
<keyword evidence="3" id="KW-0488">Methylation</keyword>
<dbReference type="SMART" id="SM00283">
    <property type="entry name" value="MA"/>
    <property type="match status" value="1"/>
</dbReference>
<evidence type="ECO:0000256" key="12">
    <source>
        <dbReference type="SAM" id="MobiDB-lite"/>
    </source>
</evidence>
<dbReference type="Proteomes" id="UP000183385">
    <property type="component" value="Unassembled WGS sequence"/>
</dbReference>
<evidence type="ECO:0000259" key="14">
    <source>
        <dbReference type="PROSITE" id="PS50111"/>
    </source>
</evidence>
<dbReference type="InterPro" id="IPR003660">
    <property type="entry name" value="HAMP_dom"/>
</dbReference>
<comment type="caution">
    <text evidence="17">The sequence shown here is derived from an EMBL/GenBank/DDBJ whole genome shotgun (WGS) entry which is preliminary data.</text>
</comment>
<keyword evidence="4" id="KW-0145">Chemotaxis</keyword>
<dbReference type="Pfam" id="PF00672">
    <property type="entry name" value="HAMP"/>
    <property type="match status" value="2"/>
</dbReference>
<dbReference type="Gene3D" id="1.10.287.950">
    <property type="entry name" value="Methyl-accepting chemotaxis protein"/>
    <property type="match status" value="1"/>
</dbReference>
<dbReference type="CDD" id="cd06225">
    <property type="entry name" value="HAMP"/>
    <property type="match status" value="1"/>
</dbReference>
<evidence type="ECO:0000313" key="17">
    <source>
        <dbReference type="EMBL" id="SFC63796.1"/>
    </source>
</evidence>
<dbReference type="PROSITE" id="PS50192">
    <property type="entry name" value="T_SNARE"/>
    <property type="match status" value="1"/>
</dbReference>
<dbReference type="GO" id="GO:0005886">
    <property type="term" value="C:plasma membrane"/>
    <property type="evidence" value="ECO:0007669"/>
    <property type="project" value="UniProtKB-SubCell"/>
</dbReference>
<evidence type="ECO:0000256" key="6">
    <source>
        <dbReference type="ARBA" id="ARBA00022692"/>
    </source>
</evidence>
<evidence type="ECO:0000256" key="8">
    <source>
        <dbReference type="ARBA" id="ARBA00023136"/>
    </source>
</evidence>
<feature type="transmembrane region" description="Helical" evidence="13">
    <location>
        <begin position="12"/>
        <end position="31"/>
    </location>
</feature>
<evidence type="ECO:0000256" key="13">
    <source>
        <dbReference type="SAM" id="Phobius"/>
    </source>
</evidence>
<feature type="region of interest" description="Disordered" evidence="12">
    <location>
        <begin position="602"/>
        <end position="623"/>
    </location>
</feature>
<proteinExistence type="inferred from homology"/>
<name>A0AAQ1HLN9_9PSED</name>
<dbReference type="PANTHER" id="PTHR32089:SF119">
    <property type="entry name" value="METHYL-ACCEPTING CHEMOTAXIS PROTEIN CTPL"/>
    <property type="match status" value="1"/>
</dbReference>
<keyword evidence="8 13" id="KW-0472">Membrane</keyword>
<dbReference type="SUPFAM" id="SSF58104">
    <property type="entry name" value="Methyl-accepting chemotaxis protein (MCP) signaling domain"/>
    <property type="match status" value="1"/>
</dbReference>
<dbReference type="EMBL" id="FOLS01000008">
    <property type="protein sequence ID" value="SFC63796.1"/>
    <property type="molecule type" value="Genomic_DNA"/>
</dbReference>
<dbReference type="GO" id="GO:0007165">
    <property type="term" value="P:signal transduction"/>
    <property type="evidence" value="ECO:0007669"/>
    <property type="project" value="UniProtKB-KW"/>
</dbReference>
<gene>
    <name evidence="17" type="ORF">SAMN05216577_108111</name>
</gene>
<evidence type="ECO:0000256" key="10">
    <source>
        <dbReference type="ARBA" id="ARBA00029447"/>
    </source>
</evidence>
<dbReference type="PROSITE" id="PS50111">
    <property type="entry name" value="CHEMOTAXIS_TRANSDUC_2"/>
    <property type="match status" value="1"/>
</dbReference>
<evidence type="ECO:0000259" key="15">
    <source>
        <dbReference type="PROSITE" id="PS50192"/>
    </source>
</evidence>
<evidence type="ECO:0000256" key="11">
    <source>
        <dbReference type="PROSITE-ProRule" id="PRU00284"/>
    </source>
</evidence>
<keyword evidence="5" id="KW-0997">Cell inner membrane</keyword>
<dbReference type="InterPro" id="IPR000727">
    <property type="entry name" value="T_SNARE_dom"/>
</dbReference>
<dbReference type="SMART" id="SM00304">
    <property type="entry name" value="HAMP"/>
    <property type="match status" value="2"/>
</dbReference>
<dbReference type="Gene3D" id="3.30.450.20">
    <property type="entry name" value="PAS domain"/>
    <property type="match status" value="1"/>
</dbReference>
<feature type="transmembrane region" description="Helical" evidence="13">
    <location>
        <begin position="270"/>
        <end position="292"/>
    </location>
</feature>
<evidence type="ECO:0000313" key="18">
    <source>
        <dbReference type="Proteomes" id="UP000183385"/>
    </source>
</evidence>
<keyword evidence="9 11" id="KW-0807">Transducer</keyword>
<evidence type="ECO:0000256" key="2">
    <source>
        <dbReference type="ARBA" id="ARBA00022475"/>
    </source>
</evidence>
<keyword evidence="18" id="KW-1185">Reference proteome</keyword>
<feature type="domain" description="HAMP" evidence="16">
    <location>
        <begin position="328"/>
        <end position="382"/>
    </location>
</feature>
<keyword evidence="7 13" id="KW-1133">Transmembrane helix</keyword>
<evidence type="ECO:0000256" key="5">
    <source>
        <dbReference type="ARBA" id="ARBA00022519"/>
    </source>
</evidence>
<reference evidence="17 18" key="1">
    <citation type="submission" date="2016-10" db="EMBL/GenBank/DDBJ databases">
        <authorList>
            <person name="Varghese N."/>
            <person name="Submissions S."/>
        </authorList>
    </citation>
    <scope>NUCLEOTIDE SEQUENCE [LARGE SCALE GENOMIC DNA]</scope>
    <source>
        <strain evidence="17 18">LMG 18378</strain>
    </source>
</reference>
<dbReference type="PANTHER" id="PTHR32089">
    <property type="entry name" value="METHYL-ACCEPTING CHEMOTAXIS PROTEIN MCPB"/>
    <property type="match status" value="1"/>
</dbReference>
<dbReference type="Pfam" id="PF00015">
    <property type="entry name" value="MCPsignal"/>
    <property type="match status" value="1"/>
</dbReference>
<keyword evidence="6 13" id="KW-0812">Transmembrane</keyword>
<comment type="similarity">
    <text evidence="10">Belongs to the methyl-accepting chemotaxis (MCP) protein family.</text>
</comment>
<accession>A0AAQ1HLN9</accession>
<dbReference type="AlphaFoldDB" id="A0AAQ1HLN9"/>
<feature type="transmembrane region" description="Helical" evidence="13">
    <location>
        <begin position="304"/>
        <end position="326"/>
    </location>
</feature>
<dbReference type="FunFam" id="1.10.287.950:FF:000001">
    <property type="entry name" value="Methyl-accepting chemotaxis sensory transducer"/>
    <property type="match status" value="1"/>
</dbReference>
<feature type="domain" description="T-SNARE coiled-coil homology" evidence="15">
    <location>
        <begin position="574"/>
        <end position="636"/>
    </location>
</feature>
<feature type="compositionally biased region" description="Polar residues" evidence="12">
    <location>
        <begin position="602"/>
        <end position="614"/>
    </location>
</feature>
<evidence type="ECO:0000256" key="4">
    <source>
        <dbReference type="ARBA" id="ARBA00022500"/>
    </source>
</evidence>
<feature type="domain" description="Methyl-accepting transducer" evidence="14">
    <location>
        <begin position="387"/>
        <end position="623"/>
    </location>
</feature>
<evidence type="ECO:0000256" key="7">
    <source>
        <dbReference type="ARBA" id="ARBA00022989"/>
    </source>
</evidence>
<dbReference type="GO" id="GO:0006935">
    <property type="term" value="P:chemotaxis"/>
    <property type="evidence" value="ECO:0007669"/>
    <property type="project" value="UniProtKB-KW"/>
</dbReference>
<dbReference type="InterPro" id="IPR004089">
    <property type="entry name" value="MCPsignal_dom"/>
</dbReference>
<keyword evidence="2" id="KW-1003">Cell membrane</keyword>
<sequence>MLANLSLKSKLLLTVLPLTTLIYLATVVLVYQSSKTSTEALAEVAVQAIVQQQAAEISSYFDGAMHSGRVSADMLARELVEGALPDRRLGEQLLEALLLDSPQASIAWWMPLHAGAAEALCWLRDAHAVQAATAEQCAAVLEALGGAAGDRESVASPRSPARAGLTRAVIPVLLPVRQNGHLAGHLGLGLDAGMLQAKVAQLRPLGVGLAALTANDTTLVAHPDPRRVGRHTAETESDFLGDHLQAMIDAVRNGKPLSIRFLSPAMGEEVFMLAVPVAIGATGAPWSFGAALPSAALLGGVKALAIQLLVLGGLAAALIGGLVFWLGRAMTRPLDAVVKAIRQLVAGEADLSSRLPFEGRDELAVLVREFNRFLDIMAALVQEITATSQALQGAAQALQEESQVTGRGVDTQRDEIGQLATAMRQMSQGIEEVAGNTDQAAQATREGDQAVGHGQATVACLNEAIAEDARTLEQICTLTGQLESASEDIGTVVAVIRDIAGQTNLLALNAAIEAARAGEQGRGFAVVADEVRALARRTHTSTQEVHRSVSLIQERTRTVVGMLEKSRNTSLGNVASAREASEALHRVTRMIGQVRDMSQQIASVTGQQASTSEQLSHSLASIASSADDASRSAGQVRRRSHDLQALAERLGALVSRFRL</sequence>